<dbReference type="Pfam" id="PF06341">
    <property type="entry name" value="DUF1056"/>
    <property type="match status" value="1"/>
</dbReference>
<sequence length="51" mass="5696">MKFWKLNEPILLFLLACICLAVTGFLFSFKIGLLTVSLELFALAFLSGERG</sequence>
<organism evidence="1 2">
    <name type="scientific">Limosilactobacillus reuteri</name>
    <name type="common">Lactobacillus reuteri</name>
    <dbReference type="NCBI Taxonomy" id="1598"/>
    <lineage>
        <taxon>Bacteria</taxon>
        <taxon>Bacillati</taxon>
        <taxon>Bacillota</taxon>
        <taxon>Bacilli</taxon>
        <taxon>Lactobacillales</taxon>
        <taxon>Lactobacillaceae</taxon>
        <taxon>Limosilactobacillus</taxon>
    </lineage>
</organism>
<dbReference type="EMBL" id="JABAFN010000001">
    <property type="protein sequence ID" value="NME21164.1"/>
    <property type="molecule type" value="Genomic_DNA"/>
</dbReference>
<dbReference type="RefSeq" id="WP_170090498.1">
    <property type="nucleotide sequence ID" value="NZ_JABAFN010000001.1"/>
</dbReference>
<accession>A0AAW9ZFC7</accession>
<comment type="caution">
    <text evidence="1">The sequence shown here is derived from an EMBL/GenBank/DDBJ whole genome shotgun (WGS) entry which is preliminary data.</text>
</comment>
<evidence type="ECO:0000313" key="1">
    <source>
        <dbReference type="EMBL" id="NME21164.1"/>
    </source>
</evidence>
<name>A0AAW9ZFC7_LIMRT</name>
<gene>
    <name evidence="1" type="ORF">HF865_00255</name>
</gene>
<dbReference type="AlphaFoldDB" id="A0AAW9ZFC7"/>
<dbReference type="Proteomes" id="UP000587270">
    <property type="component" value="Unassembled WGS sequence"/>
</dbReference>
<evidence type="ECO:0000313" key="2">
    <source>
        <dbReference type="Proteomes" id="UP000587270"/>
    </source>
</evidence>
<reference evidence="1 2" key="1">
    <citation type="submission" date="2020-04" db="EMBL/GenBank/DDBJ databases">
        <authorList>
            <person name="Hitch T.C.A."/>
            <person name="Wylensek D."/>
            <person name="Clavel T."/>
        </authorList>
    </citation>
    <scope>NUCLEOTIDE SEQUENCE [LARGE SCALE GENOMIC DNA]</scope>
    <source>
        <strain evidence="1 2">WCA-386-APC-4I</strain>
    </source>
</reference>
<protein>
    <submittedName>
        <fullName evidence="1">DUF1056 family protein</fullName>
    </submittedName>
</protein>
<dbReference type="InterPro" id="IPR009406">
    <property type="entry name" value="DUF1056"/>
</dbReference>
<proteinExistence type="predicted"/>